<dbReference type="KEGG" id="dgg:DGI_0079"/>
<dbReference type="EMBL" id="CP006585">
    <property type="protein sequence ID" value="AGW12017.1"/>
    <property type="molecule type" value="Genomic_DNA"/>
</dbReference>
<dbReference type="HOGENOM" id="CLU_030130_4_0_7"/>
<dbReference type="PANTHER" id="PTHR43674:SF2">
    <property type="entry name" value="BETA-UREIDOPROPIONASE"/>
    <property type="match status" value="1"/>
</dbReference>
<feature type="domain" description="CN hydrolase" evidence="2">
    <location>
        <begin position="5"/>
        <end position="263"/>
    </location>
</feature>
<dbReference type="RefSeq" id="WP_021758581.1">
    <property type="nucleotide sequence ID" value="NC_022444.1"/>
</dbReference>
<organism evidence="3 4">
    <name type="scientific">Megalodesulfovibrio gigas (strain ATCC 19364 / DSM 1382 / NCIMB 9332 / VKM B-1759)</name>
    <name type="common">Desulfovibrio gigas</name>
    <dbReference type="NCBI Taxonomy" id="1121448"/>
    <lineage>
        <taxon>Bacteria</taxon>
        <taxon>Pseudomonadati</taxon>
        <taxon>Thermodesulfobacteriota</taxon>
        <taxon>Desulfovibrionia</taxon>
        <taxon>Desulfovibrionales</taxon>
        <taxon>Desulfovibrionaceae</taxon>
        <taxon>Megalodesulfovibrio</taxon>
    </lineage>
</organism>
<proteinExistence type="predicted"/>
<dbReference type="GO" id="GO:0050126">
    <property type="term" value="F:N-carbamoylputrescine amidase activity"/>
    <property type="evidence" value="ECO:0007669"/>
    <property type="project" value="TreeGrafter"/>
</dbReference>
<evidence type="ECO:0000313" key="4">
    <source>
        <dbReference type="Proteomes" id="UP000016587"/>
    </source>
</evidence>
<accession>T2G800</accession>
<dbReference type="InterPro" id="IPR003010">
    <property type="entry name" value="C-N_Hydrolase"/>
</dbReference>
<dbReference type="InterPro" id="IPR036526">
    <property type="entry name" value="C-N_Hydrolase_sf"/>
</dbReference>
<dbReference type="SUPFAM" id="SSF56317">
    <property type="entry name" value="Carbon-nitrogen hydrolase"/>
    <property type="match status" value="1"/>
</dbReference>
<dbReference type="GO" id="GO:0033388">
    <property type="term" value="P:putrescine biosynthetic process from arginine"/>
    <property type="evidence" value="ECO:0007669"/>
    <property type="project" value="TreeGrafter"/>
</dbReference>
<keyword evidence="1" id="KW-0378">Hydrolase</keyword>
<evidence type="ECO:0000256" key="1">
    <source>
        <dbReference type="ARBA" id="ARBA00022801"/>
    </source>
</evidence>
<dbReference type="Pfam" id="PF00795">
    <property type="entry name" value="CN_hydrolase"/>
    <property type="match status" value="1"/>
</dbReference>
<dbReference type="STRING" id="1121448.DGI_0079"/>
<keyword evidence="4" id="KW-1185">Reference proteome</keyword>
<gene>
    <name evidence="3" type="ORF">DGI_0079</name>
</gene>
<dbReference type="InterPro" id="IPR050345">
    <property type="entry name" value="Aliph_Amidase/BUP"/>
</dbReference>
<evidence type="ECO:0000313" key="3">
    <source>
        <dbReference type="EMBL" id="AGW12017.1"/>
    </source>
</evidence>
<dbReference type="AlphaFoldDB" id="T2G800"/>
<dbReference type="Gene3D" id="3.60.110.10">
    <property type="entry name" value="Carbon-nitrogen hydrolase"/>
    <property type="match status" value="1"/>
</dbReference>
<dbReference type="OrthoDB" id="9811121at2"/>
<sequence length="295" mass="32454">MALPLTLGVVQLAWEESDARTLDKACELVRQAASMGAQVICLQELLTTPYFCKDKDPAFFALARPLAGHPDIARLSALAGELAVVLPVSFFEREDTPDGPRYYNSCVLLDADGAAKPVYRKSHIPDGPGYEEKFYFAPGDTGFLVHNTRYGRVGVGICWDQWFPEAARAMTLLGADVLLYPTAIGSEPEEPGVDTQPHWQRVMQGHAGANLTPVVAANRVGTEHGVCCSTTFYGTSFITDYTGAIAAQADRLEETVRTVRFDLDALRAQKRIWGFFRDRRPEFYGALTHTPPVLP</sequence>
<dbReference type="eggNOG" id="COG0388">
    <property type="taxonomic scope" value="Bacteria"/>
</dbReference>
<dbReference type="CDD" id="cd07573">
    <property type="entry name" value="CPA"/>
    <property type="match status" value="1"/>
</dbReference>
<dbReference type="PATRIC" id="fig|1121448.10.peg.78"/>
<dbReference type="Proteomes" id="UP000016587">
    <property type="component" value="Chromosome"/>
</dbReference>
<evidence type="ECO:0000259" key="2">
    <source>
        <dbReference type="PROSITE" id="PS50263"/>
    </source>
</evidence>
<protein>
    <submittedName>
        <fullName evidence="3">Putative N-carbamoylputrescine amidase</fullName>
    </submittedName>
</protein>
<reference evidence="3 4" key="1">
    <citation type="journal article" date="2013" name="J. Bacteriol.">
        <title>Roles of HynAB and Ech, the only two hydrogenases found in the model sulfate reducer Desulfovibrio gigas.</title>
        <authorList>
            <person name="Morais-Silva F.O."/>
            <person name="Santos C.I."/>
            <person name="Rodrigues R."/>
            <person name="Pereira I.A."/>
            <person name="Rodrigues-Pousada C."/>
        </authorList>
    </citation>
    <scope>NUCLEOTIDE SEQUENCE [LARGE SCALE GENOMIC DNA]</scope>
    <source>
        <strain evidence="4">ATCC 19364 / DSM 1382 / NCIMB 9332 / VKM B-1759</strain>
    </source>
</reference>
<dbReference type="PROSITE" id="PS50263">
    <property type="entry name" value="CN_HYDROLASE"/>
    <property type="match status" value="1"/>
</dbReference>
<dbReference type="PANTHER" id="PTHR43674">
    <property type="entry name" value="NITRILASE C965.09-RELATED"/>
    <property type="match status" value="1"/>
</dbReference>
<name>T2G800_MEGG1</name>
<reference evidence="4" key="2">
    <citation type="submission" date="2013-07" db="EMBL/GenBank/DDBJ databases">
        <authorList>
            <person name="Morais-Silva F.O."/>
            <person name="Rezende A.M."/>
            <person name="Pimentel C."/>
            <person name="Resende D.M."/>
            <person name="Santos C.I."/>
            <person name="Clemente C."/>
            <person name="de Oliveira L.M."/>
            <person name="da Silva S.M."/>
            <person name="Costa D.A."/>
            <person name="Varela-Raposo A."/>
            <person name="Horacio E.C.A."/>
            <person name="Matos M."/>
            <person name="Flores O."/>
            <person name="Ruiz J.C."/>
            <person name="Rodrigues-Pousada C."/>
        </authorList>
    </citation>
    <scope>NUCLEOTIDE SEQUENCE [LARGE SCALE GENOMIC DNA]</scope>
    <source>
        <strain evidence="4">ATCC 19364 / DSM 1382 / NCIMB 9332 / VKM B-1759</strain>
    </source>
</reference>